<dbReference type="CDD" id="cd03394">
    <property type="entry name" value="PAP2_like_5"/>
    <property type="match status" value="1"/>
</dbReference>
<dbReference type="Pfam" id="PF01569">
    <property type="entry name" value="PAP2"/>
    <property type="match status" value="1"/>
</dbReference>
<sequence length="252" mass="27582">MISMKPVLLFIILTLSLGLKAQTGSMDTLSLNDNAYKFSVKKLIVPSALVSYGVLSLTVDGLKTLNKSTRHESSEHITPGAKIDNYMQYAPAVAVYGLNLAGVKGKHNFKDRTIIYATSQLVSAALVLPTKHLVHEERPDGSNNLSFPSGHTATAFSSAQFMFREYKDSNFWLSISGYPIAAMTGIYRVFNDKHWVGDVVAGAGIGILSTEIAYWLFPVTSKLFASKKDKGAFSLVPFYQSKNIGLTIIKTF</sequence>
<name>A0A1H4EYG0_9BACT</name>
<dbReference type="AlphaFoldDB" id="A0A1H4EYG0"/>
<dbReference type="PANTHER" id="PTHR14969:SF13">
    <property type="entry name" value="AT30094P"/>
    <property type="match status" value="1"/>
</dbReference>
<keyword evidence="4" id="KW-1185">Reference proteome</keyword>
<dbReference type="Proteomes" id="UP000199656">
    <property type="component" value="Unassembled WGS sequence"/>
</dbReference>
<dbReference type="InterPro" id="IPR000326">
    <property type="entry name" value="PAP2/HPO"/>
</dbReference>
<feature type="transmembrane region" description="Helical" evidence="1">
    <location>
        <begin position="171"/>
        <end position="190"/>
    </location>
</feature>
<evidence type="ECO:0000313" key="3">
    <source>
        <dbReference type="EMBL" id="SEA90075.1"/>
    </source>
</evidence>
<gene>
    <name evidence="3" type="ORF">SAMN05660909_04038</name>
</gene>
<dbReference type="STRING" id="408074.SAMN05660909_04038"/>
<accession>A0A1H4EYG0</accession>
<feature type="domain" description="Phosphatidic acid phosphatase type 2/haloperoxidase" evidence="2">
    <location>
        <begin position="113"/>
        <end position="214"/>
    </location>
</feature>
<proteinExistence type="predicted"/>
<keyword evidence="1" id="KW-1133">Transmembrane helix</keyword>
<keyword evidence="1" id="KW-0472">Membrane</keyword>
<dbReference type="PANTHER" id="PTHR14969">
    <property type="entry name" value="SPHINGOSINE-1-PHOSPHATE PHOSPHOHYDROLASE"/>
    <property type="match status" value="1"/>
</dbReference>
<keyword evidence="1" id="KW-0812">Transmembrane</keyword>
<dbReference type="SUPFAM" id="SSF48317">
    <property type="entry name" value="Acid phosphatase/Vanadium-dependent haloperoxidase"/>
    <property type="match status" value="1"/>
</dbReference>
<dbReference type="EMBL" id="FNRL01000021">
    <property type="protein sequence ID" value="SEA90075.1"/>
    <property type="molecule type" value="Genomic_DNA"/>
</dbReference>
<feature type="transmembrane region" description="Helical" evidence="1">
    <location>
        <begin position="196"/>
        <end position="217"/>
    </location>
</feature>
<dbReference type="SMART" id="SM00014">
    <property type="entry name" value="acidPPc"/>
    <property type="match status" value="1"/>
</dbReference>
<protein>
    <submittedName>
        <fullName evidence="3">PAP2 superfamily protein</fullName>
    </submittedName>
</protein>
<evidence type="ECO:0000259" key="2">
    <source>
        <dbReference type="SMART" id="SM00014"/>
    </source>
</evidence>
<organism evidence="3 4">
    <name type="scientific">Chitinophaga terrae</name>
    <name type="common">ex Kim and Jung 2007</name>
    <dbReference type="NCBI Taxonomy" id="408074"/>
    <lineage>
        <taxon>Bacteria</taxon>
        <taxon>Pseudomonadati</taxon>
        <taxon>Bacteroidota</taxon>
        <taxon>Chitinophagia</taxon>
        <taxon>Chitinophagales</taxon>
        <taxon>Chitinophagaceae</taxon>
        <taxon>Chitinophaga</taxon>
    </lineage>
</organism>
<dbReference type="Gene3D" id="1.20.144.10">
    <property type="entry name" value="Phosphatidic acid phosphatase type 2/haloperoxidase"/>
    <property type="match status" value="1"/>
</dbReference>
<reference evidence="4" key="1">
    <citation type="submission" date="2016-10" db="EMBL/GenBank/DDBJ databases">
        <authorList>
            <person name="Varghese N."/>
            <person name="Submissions S."/>
        </authorList>
    </citation>
    <scope>NUCLEOTIDE SEQUENCE [LARGE SCALE GENOMIC DNA]</scope>
    <source>
        <strain evidence="4">DSM 23920</strain>
    </source>
</reference>
<evidence type="ECO:0000313" key="4">
    <source>
        <dbReference type="Proteomes" id="UP000199656"/>
    </source>
</evidence>
<evidence type="ECO:0000256" key="1">
    <source>
        <dbReference type="SAM" id="Phobius"/>
    </source>
</evidence>
<dbReference type="InterPro" id="IPR036938">
    <property type="entry name" value="PAP2/HPO_sf"/>
</dbReference>